<evidence type="ECO:0000256" key="1">
    <source>
        <dbReference type="SAM" id="MobiDB-lite"/>
    </source>
</evidence>
<reference evidence="3" key="1">
    <citation type="journal article" date="2012" name="Nat. Biotechnol.">
        <title>Draft genome sequence of pigeonpea (Cajanus cajan), an orphan legume crop of resource-poor farmers.</title>
        <authorList>
            <person name="Varshney R.K."/>
            <person name="Chen W."/>
            <person name="Li Y."/>
            <person name="Bharti A.K."/>
            <person name="Saxena R.K."/>
            <person name="Schlueter J.A."/>
            <person name="Donoghue M.T."/>
            <person name="Azam S."/>
            <person name="Fan G."/>
            <person name="Whaley A.M."/>
            <person name="Farmer A.D."/>
            <person name="Sheridan J."/>
            <person name="Iwata A."/>
            <person name="Tuteja R."/>
            <person name="Penmetsa R.V."/>
            <person name="Wu W."/>
            <person name="Upadhyaya H.D."/>
            <person name="Yang S.P."/>
            <person name="Shah T."/>
            <person name="Saxena K.B."/>
            <person name="Michael T."/>
            <person name="McCombie W.R."/>
            <person name="Yang B."/>
            <person name="Zhang G."/>
            <person name="Yang H."/>
            <person name="Wang J."/>
            <person name="Spillane C."/>
            <person name="Cook D.R."/>
            <person name="May G.D."/>
            <person name="Xu X."/>
            <person name="Jackson S.A."/>
        </authorList>
    </citation>
    <scope>NUCLEOTIDE SEQUENCE [LARGE SCALE GENOMIC DNA]</scope>
</reference>
<keyword evidence="4" id="KW-1185">Reference proteome</keyword>
<dbReference type="PANTHER" id="PTHR48154">
    <property type="entry name" value="PROTEIN, PUTATIVE-RELATED"/>
    <property type="match status" value="1"/>
</dbReference>
<dbReference type="OMA" id="KLEWIEW"/>
<proteinExistence type="predicted"/>
<name>A0A151R4D1_CAJCA</name>
<dbReference type="EMBL" id="KQ484102">
    <property type="protein sequence ID" value="KYP37468.1"/>
    <property type="molecule type" value="Genomic_DNA"/>
</dbReference>
<feature type="region of interest" description="Disordered" evidence="1">
    <location>
        <begin position="271"/>
        <end position="306"/>
    </location>
</feature>
<sequence length="306" mass="34394">MLRWPKSTGVYVFHGNYVAVERVATQVKLPSRSSALVGNGSIKGWKLAMIEDHLSSLAGGEDWLAFNKTLALAVFGTILFPFHANTVDHAAMDAFFAWDMHMKSPVPAILADTLLSVNLSQQKQGKTIRCCTSLLYVWGITHFYASSHMGTLPDPLRNFSKIPVSRRYASEWKQVMEQWSIEHFTWVCPWFHPSNVLMRCGSYPSIPLMGLRGCIAYSPRLAMRQLTRTQIVPTKEELGGLCFSFDSEHQRDMHAVIRVWERPIYEGDRELGKPRVSVSTRGDAPTHPPLAQPQSQGGCCKNKSMP</sequence>
<dbReference type="AlphaFoldDB" id="A0A151R4D1"/>
<accession>A0A151R4D1</accession>
<evidence type="ECO:0000313" key="3">
    <source>
        <dbReference type="EMBL" id="KYP37468.1"/>
    </source>
</evidence>
<evidence type="ECO:0000313" key="4">
    <source>
        <dbReference type="Proteomes" id="UP000075243"/>
    </source>
</evidence>
<evidence type="ECO:0000259" key="2">
    <source>
        <dbReference type="Pfam" id="PF24924"/>
    </source>
</evidence>
<feature type="domain" description="DUF7745" evidence="2">
    <location>
        <begin position="8"/>
        <end position="276"/>
    </location>
</feature>
<organism evidence="3 4">
    <name type="scientific">Cajanus cajan</name>
    <name type="common">Pigeon pea</name>
    <name type="synonym">Cajanus indicus</name>
    <dbReference type="NCBI Taxonomy" id="3821"/>
    <lineage>
        <taxon>Eukaryota</taxon>
        <taxon>Viridiplantae</taxon>
        <taxon>Streptophyta</taxon>
        <taxon>Embryophyta</taxon>
        <taxon>Tracheophyta</taxon>
        <taxon>Spermatophyta</taxon>
        <taxon>Magnoliopsida</taxon>
        <taxon>eudicotyledons</taxon>
        <taxon>Gunneridae</taxon>
        <taxon>Pentapetalae</taxon>
        <taxon>rosids</taxon>
        <taxon>fabids</taxon>
        <taxon>Fabales</taxon>
        <taxon>Fabaceae</taxon>
        <taxon>Papilionoideae</taxon>
        <taxon>50 kb inversion clade</taxon>
        <taxon>NPAAA clade</taxon>
        <taxon>indigoferoid/millettioid clade</taxon>
        <taxon>Phaseoleae</taxon>
        <taxon>Cajanus</taxon>
    </lineage>
</organism>
<gene>
    <name evidence="3" type="ORF">KK1_041344</name>
</gene>
<dbReference type="Pfam" id="PF24924">
    <property type="entry name" value="DUF7745"/>
    <property type="match status" value="1"/>
</dbReference>
<dbReference type="PANTHER" id="PTHR48154:SF1">
    <property type="entry name" value="PROTEIN, PUTATIVE-RELATED"/>
    <property type="match status" value="1"/>
</dbReference>
<dbReference type="Gramene" id="C.cajan_39294.t">
    <property type="protein sequence ID" value="C.cajan_39294.t.cds1"/>
    <property type="gene ID" value="C.cajan_39294"/>
</dbReference>
<dbReference type="InterPro" id="IPR056647">
    <property type="entry name" value="DUF7745"/>
</dbReference>
<protein>
    <recommendedName>
        <fullName evidence="2">DUF7745 domain-containing protein</fullName>
    </recommendedName>
</protein>
<dbReference type="Proteomes" id="UP000075243">
    <property type="component" value="Unassembled WGS sequence"/>
</dbReference>